<dbReference type="EMBL" id="JAUSTU010000002">
    <property type="protein sequence ID" value="MDQ0154145.1"/>
    <property type="molecule type" value="Genomic_DNA"/>
</dbReference>
<sequence>MVPFDKIWYSIENIYKRHGLSFSLAKKLHEYDDDLFNTIIEEKDKLIVDTLDEIMHLEEDMNNINQEVDFLYRYKTENSIQNKLMNQTQVRQLYKVCNDIIGFRFIIRTDSDGLLEIANNFAESCPSDNIDCHIHDQRSGKSNDDGYKGIHVNIRMKHNFAFPIEVQFWTRPDALLNDYLHDNIYKTQDDEFLTDYAVSLRQWLENVPSAPGDIGTKSYVDYLYEKAYSIDFGYEF</sequence>
<evidence type="ECO:0000313" key="3">
    <source>
        <dbReference type="EMBL" id="MDQ0154145.1"/>
    </source>
</evidence>
<protein>
    <submittedName>
        <fullName evidence="3">PpGpp synthetase/RelA/SpoT-type nucleotidyltransferase</fullName>
    </submittedName>
</protein>
<dbReference type="RefSeq" id="WP_307148766.1">
    <property type="nucleotide sequence ID" value="NZ_JAUSTU010000002.1"/>
</dbReference>
<feature type="domain" description="RelA/SpoT" evidence="2">
    <location>
        <begin position="72"/>
        <end position="191"/>
    </location>
</feature>
<dbReference type="SMART" id="SM00954">
    <property type="entry name" value="RelA_SpoT"/>
    <property type="match status" value="1"/>
</dbReference>
<evidence type="ECO:0000256" key="1">
    <source>
        <dbReference type="ARBA" id="ARBA00004976"/>
    </source>
</evidence>
<organism evidence="3 4">
    <name type="scientific">Anoxybacillus andreesenii</name>
    <dbReference type="NCBI Taxonomy" id="1325932"/>
    <lineage>
        <taxon>Bacteria</taxon>
        <taxon>Bacillati</taxon>
        <taxon>Bacillota</taxon>
        <taxon>Bacilli</taxon>
        <taxon>Bacillales</taxon>
        <taxon>Anoxybacillaceae</taxon>
        <taxon>Anoxybacillus</taxon>
    </lineage>
</organism>
<dbReference type="SUPFAM" id="SSF81301">
    <property type="entry name" value="Nucleotidyltransferase"/>
    <property type="match status" value="1"/>
</dbReference>
<proteinExistence type="predicted"/>
<dbReference type="InterPro" id="IPR043519">
    <property type="entry name" value="NT_sf"/>
</dbReference>
<comment type="pathway">
    <text evidence="1">Purine metabolism; ppGpp biosynthesis; ppGpp from GTP: step 1/2.</text>
</comment>
<evidence type="ECO:0000313" key="4">
    <source>
        <dbReference type="Proteomes" id="UP001231362"/>
    </source>
</evidence>
<dbReference type="Proteomes" id="UP001231362">
    <property type="component" value="Unassembled WGS sequence"/>
</dbReference>
<accession>A0ABT9UZM4</accession>
<dbReference type="Gene3D" id="3.30.460.10">
    <property type="entry name" value="Beta Polymerase, domain 2"/>
    <property type="match status" value="1"/>
</dbReference>
<dbReference type="InterPro" id="IPR007685">
    <property type="entry name" value="RelA_SpoT"/>
</dbReference>
<name>A0ABT9UZM4_9BACL</name>
<comment type="caution">
    <text evidence="3">The sequence shown here is derived from an EMBL/GenBank/DDBJ whole genome shotgun (WGS) entry which is preliminary data.</text>
</comment>
<gene>
    <name evidence="3" type="ORF">J2S07_000449</name>
</gene>
<dbReference type="Pfam" id="PF04607">
    <property type="entry name" value="RelA_SpoT"/>
    <property type="match status" value="1"/>
</dbReference>
<keyword evidence="4" id="KW-1185">Reference proteome</keyword>
<evidence type="ECO:0000259" key="2">
    <source>
        <dbReference type="SMART" id="SM00954"/>
    </source>
</evidence>
<reference evidence="3 4" key="1">
    <citation type="submission" date="2023-07" db="EMBL/GenBank/DDBJ databases">
        <title>Genomic Encyclopedia of Type Strains, Phase IV (KMG-IV): sequencing the most valuable type-strain genomes for metagenomic binning, comparative biology and taxonomic classification.</title>
        <authorList>
            <person name="Goeker M."/>
        </authorList>
    </citation>
    <scope>NUCLEOTIDE SEQUENCE [LARGE SCALE GENOMIC DNA]</scope>
    <source>
        <strain evidence="3 4">DSM 23948</strain>
    </source>
</reference>